<keyword evidence="2" id="KW-1185">Reference proteome</keyword>
<proteinExistence type="predicted"/>
<sequence>MIFSLPQKKNSRLTKIKTFLRGPPRSEGNPISGHPIENRLQLTPKRHHFSRDLSLGRGFTTDPLSNVGVNLNNPVAKVHLDVLGVRLSVQMELSSTELTPSPGFINVNENPAAEYKFGPTQARKSLGLATESRNFTEDVIVEGIDNHISRRGEKLSQVRLRANQQSSKDRDVPSTDQIIIQRGRKPPKAETEPIKLKSDYTKLKIKIYAGGSNTKGTKIGAK</sequence>
<evidence type="ECO:0000313" key="2">
    <source>
        <dbReference type="Proteomes" id="UP001054945"/>
    </source>
</evidence>
<protein>
    <recommendedName>
        <fullName evidence="3">Ribosomal protein S3</fullName>
    </recommendedName>
</protein>
<reference evidence="1 2" key="1">
    <citation type="submission" date="2021-06" db="EMBL/GenBank/DDBJ databases">
        <title>Caerostris extrusa draft genome.</title>
        <authorList>
            <person name="Kono N."/>
            <person name="Arakawa K."/>
        </authorList>
    </citation>
    <scope>NUCLEOTIDE SEQUENCE [LARGE SCALE GENOMIC DNA]</scope>
</reference>
<evidence type="ECO:0008006" key="3">
    <source>
        <dbReference type="Google" id="ProtNLM"/>
    </source>
</evidence>
<dbReference type="Proteomes" id="UP001054945">
    <property type="component" value="Unassembled WGS sequence"/>
</dbReference>
<name>A0AAV4PLR4_CAEEX</name>
<dbReference type="EMBL" id="BPLR01004610">
    <property type="protein sequence ID" value="GIX96117.1"/>
    <property type="molecule type" value="Genomic_DNA"/>
</dbReference>
<evidence type="ECO:0000313" key="1">
    <source>
        <dbReference type="EMBL" id="GIX96117.1"/>
    </source>
</evidence>
<accession>A0AAV4PLR4</accession>
<comment type="caution">
    <text evidence="1">The sequence shown here is derived from an EMBL/GenBank/DDBJ whole genome shotgun (WGS) entry which is preliminary data.</text>
</comment>
<dbReference type="AlphaFoldDB" id="A0AAV4PLR4"/>
<gene>
    <name evidence="1" type="ORF">CEXT_269761</name>
</gene>
<organism evidence="1 2">
    <name type="scientific">Caerostris extrusa</name>
    <name type="common">Bark spider</name>
    <name type="synonym">Caerostris bankana</name>
    <dbReference type="NCBI Taxonomy" id="172846"/>
    <lineage>
        <taxon>Eukaryota</taxon>
        <taxon>Metazoa</taxon>
        <taxon>Ecdysozoa</taxon>
        <taxon>Arthropoda</taxon>
        <taxon>Chelicerata</taxon>
        <taxon>Arachnida</taxon>
        <taxon>Araneae</taxon>
        <taxon>Araneomorphae</taxon>
        <taxon>Entelegynae</taxon>
        <taxon>Araneoidea</taxon>
        <taxon>Araneidae</taxon>
        <taxon>Caerostris</taxon>
    </lineage>
</organism>